<dbReference type="SMART" id="SM00086">
    <property type="entry name" value="PAC"/>
    <property type="match status" value="1"/>
</dbReference>
<dbReference type="PROSITE" id="PS50113">
    <property type="entry name" value="PAC"/>
    <property type="match status" value="1"/>
</dbReference>
<dbReference type="Proteomes" id="UP000229081">
    <property type="component" value="Chromosome"/>
</dbReference>
<dbReference type="InterPro" id="IPR036097">
    <property type="entry name" value="HisK_dim/P_sf"/>
</dbReference>
<keyword evidence="4" id="KW-0808">Transferase</keyword>
<feature type="domain" description="PAC" evidence="9">
    <location>
        <begin position="216"/>
        <end position="268"/>
    </location>
</feature>
<dbReference type="Pfam" id="PF02518">
    <property type="entry name" value="HATPase_c"/>
    <property type="match status" value="1"/>
</dbReference>
<dbReference type="PANTHER" id="PTHR43304">
    <property type="entry name" value="PHYTOCHROME-LIKE PROTEIN CPH1"/>
    <property type="match status" value="1"/>
</dbReference>
<feature type="domain" description="PAS" evidence="8">
    <location>
        <begin position="15"/>
        <end position="85"/>
    </location>
</feature>
<evidence type="ECO:0000256" key="2">
    <source>
        <dbReference type="ARBA" id="ARBA00012438"/>
    </source>
</evidence>
<comment type="catalytic activity">
    <reaction evidence="1">
        <text>ATP + protein L-histidine = ADP + protein N-phospho-L-histidine.</text>
        <dbReference type="EC" id="2.7.13.3"/>
    </reaction>
</comment>
<feature type="domain" description="PAS" evidence="8">
    <location>
        <begin position="143"/>
        <end position="213"/>
    </location>
</feature>
<evidence type="ECO:0000256" key="6">
    <source>
        <dbReference type="SAM" id="Coils"/>
    </source>
</evidence>
<dbReference type="SMART" id="SM00388">
    <property type="entry name" value="HisKA"/>
    <property type="match status" value="1"/>
</dbReference>
<dbReference type="PRINTS" id="PR00344">
    <property type="entry name" value="BCTRLSENSOR"/>
</dbReference>
<organism evidence="10 11">
    <name type="scientific">Sphingomonas psychrotolerans</name>
    <dbReference type="NCBI Taxonomy" id="1327635"/>
    <lineage>
        <taxon>Bacteria</taxon>
        <taxon>Pseudomonadati</taxon>
        <taxon>Pseudomonadota</taxon>
        <taxon>Alphaproteobacteria</taxon>
        <taxon>Sphingomonadales</taxon>
        <taxon>Sphingomonadaceae</taxon>
        <taxon>Sphingomonas</taxon>
    </lineage>
</organism>
<evidence type="ECO:0000313" key="11">
    <source>
        <dbReference type="Proteomes" id="UP000229081"/>
    </source>
</evidence>
<dbReference type="PANTHER" id="PTHR43304:SF1">
    <property type="entry name" value="PAC DOMAIN-CONTAINING PROTEIN"/>
    <property type="match status" value="1"/>
</dbReference>
<evidence type="ECO:0000313" key="10">
    <source>
        <dbReference type="EMBL" id="ATY31833.1"/>
    </source>
</evidence>
<dbReference type="InterPro" id="IPR000700">
    <property type="entry name" value="PAS-assoc_C"/>
</dbReference>
<dbReference type="InterPro" id="IPR003594">
    <property type="entry name" value="HATPase_dom"/>
</dbReference>
<dbReference type="InterPro" id="IPR013656">
    <property type="entry name" value="PAS_4"/>
</dbReference>
<dbReference type="InterPro" id="IPR036890">
    <property type="entry name" value="HATPase_C_sf"/>
</dbReference>
<dbReference type="GO" id="GO:0000155">
    <property type="term" value="F:phosphorelay sensor kinase activity"/>
    <property type="evidence" value="ECO:0007669"/>
    <property type="project" value="InterPro"/>
</dbReference>
<keyword evidence="5" id="KW-0418">Kinase</keyword>
<dbReference type="Pfam" id="PF08448">
    <property type="entry name" value="PAS_4"/>
    <property type="match status" value="1"/>
</dbReference>
<dbReference type="PROSITE" id="PS50109">
    <property type="entry name" value="HIS_KIN"/>
    <property type="match status" value="1"/>
</dbReference>
<feature type="coiled-coil region" evidence="6">
    <location>
        <begin position="284"/>
        <end position="314"/>
    </location>
</feature>
<dbReference type="Gene3D" id="3.30.450.20">
    <property type="entry name" value="PAS domain"/>
    <property type="match status" value="2"/>
</dbReference>
<dbReference type="InterPro" id="IPR000014">
    <property type="entry name" value="PAS"/>
</dbReference>
<evidence type="ECO:0000256" key="3">
    <source>
        <dbReference type="ARBA" id="ARBA00022553"/>
    </source>
</evidence>
<dbReference type="InterPro" id="IPR052162">
    <property type="entry name" value="Sensor_kinase/Photoreceptor"/>
</dbReference>
<dbReference type="SUPFAM" id="SSF47384">
    <property type="entry name" value="Homodimeric domain of signal transducing histidine kinase"/>
    <property type="match status" value="1"/>
</dbReference>
<dbReference type="AlphaFoldDB" id="A0A2K8MD88"/>
<dbReference type="InterPro" id="IPR004358">
    <property type="entry name" value="Sig_transdc_His_kin-like_C"/>
</dbReference>
<dbReference type="InterPro" id="IPR013655">
    <property type="entry name" value="PAS_fold_3"/>
</dbReference>
<dbReference type="SUPFAM" id="SSF55874">
    <property type="entry name" value="ATPase domain of HSP90 chaperone/DNA topoisomerase II/histidine kinase"/>
    <property type="match status" value="1"/>
</dbReference>
<dbReference type="FunFam" id="3.30.565.10:FF:000006">
    <property type="entry name" value="Sensor histidine kinase WalK"/>
    <property type="match status" value="1"/>
</dbReference>
<dbReference type="Pfam" id="PF00512">
    <property type="entry name" value="HisKA"/>
    <property type="match status" value="1"/>
</dbReference>
<dbReference type="InterPro" id="IPR001610">
    <property type="entry name" value="PAC"/>
</dbReference>
<keyword evidence="11" id="KW-1185">Reference proteome</keyword>
<sequence length="542" mass="60864">MRRRSEGGSTMPEYGYDLIATMYKGARHPVFIKGEDYSYVFLSDQACKLTGVPFEELIGKTDYDFLPQTEADSVRAMDKHILETGAERLFEEEITSQDGSLHTLVTHKRRVTVSLGGRLTNLVVVEIDDVTELRNAENVLRASEEHHRSLIELHPQTPWVANARGEVIEIGPEWEQVSGRSIAAARGHGWADSVHPDDLAQVTSSWAEAVRTRTRLDIEYRLLNGDGDYRWYRCRAAPRIHASGEVSRWYGLLEDVHDRQTAFEALITSERHLRQHRDDLEKIVETRTAEVKEKNSELARLLEQEREVNALQRRFVAMVSHEFRTPLTIIDAAAQRLARVKEVPTLAYLAEKSVQIKGSVSRMVELMESILAAGRLQTGVIEINKKLCSLADIVGSCVHHRQEICSTHQIHADLSGLPTEMQVDAQAMERVFGNLLSNAVKYAPRAPDIYVRGWMEHEIIHISVRDTGVGIDEEDLSRLFEPYFRAQSAAGIAGTGIGLNIVREIVDMHGGTISVASEVGKGSTFTVNLPLRHQNPDIREAA</sequence>
<gene>
    <name evidence="10" type="ORF">CVN68_07510</name>
</gene>
<dbReference type="Pfam" id="PF08447">
    <property type="entry name" value="PAS_3"/>
    <property type="match status" value="1"/>
</dbReference>
<dbReference type="EMBL" id="CP024923">
    <property type="protein sequence ID" value="ATY31833.1"/>
    <property type="molecule type" value="Genomic_DNA"/>
</dbReference>
<dbReference type="CDD" id="cd00130">
    <property type="entry name" value="PAS"/>
    <property type="match status" value="2"/>
</dbReference>
<dbReference type="InterPro" id="IPR035965">
    <property type="entry name" value="PAS-like_dom_sf"/>
</dbReference>
<evidence type="ECO:0000259" key="7">
    <source>
        <dbReference type="PROSITE" id="PS50109"/>
    </source>
</evidence>
<dbReference type="SUPFAM" id="SSF55785">
    <property type="entry name" value="PYP-like sensor domain (PAS domain)"/>
    <property type="match status" value="2"/>
</dbReference>
<evidence type="ECO:0000256" key="1">
    <source>
        <dbReference type="ARBA" id="ARBA00000085"/>
    </source>
</evidence>
<evidence type="ECO:0000259" key="9">
    <source>
        <dbReference type="PROSITE" id="PS50113"/>
    </source>
</evidence>
<dbReference type="CDD" id="cd00082">
    <property type="entry name" value="HisKA"/>
    <property type="match status" value="1"/>
</dbReference>
<feature type="domain" description="Histidine kinase" evidence="7">
    <location>
        <begin position="318"/>
        <end position="533"/>
    </location>
</feature>
<evidence type="ECO:0000256" key="5">
    <source>
        <dbReference type="ARBA" id="ARBA00022777"/>
    </source>
</evidence>
<dbReference type="KEGG" id="sphc:CVN68_07510"/>
<dbReference type="EC" id="2.7.13.3" evidence="2"/>
<reference evidence="10 11" key="1">
    <citation type="submission" date="2017-11" db="EMBL/GenBank/DDBJ databases">
        <title>Complete genome sequence of Sphingomonas sp. Strain Cra20, a psychrotolerant potential plant growth promoting rhizobacteria.</title>
        <authorList>
            <person name="Luo Y."/>
        </authorList>
    </citation>
    <scope>NUCLEOTIDE SEQUENCE [LARGE SCALE GENOMIC DNA]</scope>
    <source>
        <strain evidence="10 11">Cra20</strain>
    </source>
</reference>
<dbReference type="Gene3D" id="1.10.287.130">
    <property type="match status" value="1"/>
</dbReference>
<evidence type="ECO:0000259" key="8">
    <source>
        <dbReference type="PROSITE" id="PS50112"/>
    </source>
</evidence>
<dbReference type="SMART" id="SM00387">
    <property type="entry name" value="HATPase_c"/>
    <property type="match status" value="1"/>
</dbReference>
<dbReference type="InterPro" id="IPR003661">
    <property type="entry name" value="HisK_dim/P_dom"/>
</dbReference>
<dbReference type="SMART" id="SM00091">
    <property type="entry name" value="PAS"/>
    <property type="match status" value="2"/>
</dbReference>
<dbReference type="NCBIfam" id="TIGR00229">
    <property type="entry name" value="sensory_box"/>
    <property type="match status" value="2"/>
</dbReference>
<dbReference type="PROSITE" id="PS50112">
    <property type="entry name" value="PAS"/>
    <property type="match status" value="2"/>
</dbReference>
<keyword evidence="6" id="KW-0175">Coiled coil</keyword>
<dbReference type="Gene3D" id="3.30.565.10">
    <property type="entry name" value="Histidine kinase-like ATPase, C-terminal domain"/>
    <property type="match status" value="1"/>
</dbReference>
<keyword evidence="3" id="KW-0597">Phosphoprotein</keyword>
<dbReference type="FunFam" id="3.30.450.20:FF:000099">
    <property type="entry name" value="Sensory box sensor histidine kinase"/>
    <property type="match status" value="1"/>
</dbReference>
<protein>
    <recommendedName>
        <fullName evidence="2">histidine kinase</fullName>
        <ecNumber evidence="2">2.7.13.3</ecNumber>
    </recommendedName>
</protein>
<evidence type="ECO:0000256" key="4">
    <source>
        <dbReference type="ARBA" id="ARBA00022679"/>
    </source>
</evidence>
<dbReference type="InterPro" id="IPR005467">
    <property type="entry name" value="His_kinase_dom"/>
</dbReference>
<accession>A0A2K8MD88</accession>
<proteinExistence type="predicted"/>
<name>A0A2K8MD88_9SPHN</name>